<dbReference type="Gene3D" id="3.40.50.2300">
    <property type="match status" value="2"/>
</dbReference>
<dbReference type="Pfam" id="PF00072">
    <property type="entry name" value="Response_reg"/>
    <property type="match status" value="2"/>
</dbReference>
<organism evidence="4 5">
    <name type="scientific">Stieleria magnilauensis</name>
    <dbReference type="NCBI Taxonomy" id="2527963"/>
    <lineage>
        <taxon>Bacteria</taxon>
        <taxon>Pseudomonadati</taxon>
        <taxon>Planctomycetota</taxon>
        <taxon>Planctomycetia</taxon>
        <taxon>Pirellulales</taxon>
        <taxon>Pirellulaceae</taxon>
        <taxon>Stieleria</taxon>
    </lineage>
</organism>
<evidence type="ECO:0000256" key="1">
    <source>
        <dbReference type="ARBA" id="ARBA00022553"/>
    </source>
</evidence>
<dbReference type="InterPro" id="IPR011006">
    <property type="entry name" value="CheY-like_superfamily"/>
</dbReference>
<keyword evidence="1 2" id="KW-0597">Phosphoprotein</keyword>
<name>A0ABX5XHT2_9BACT</name>
<protein>
    <submittedName>
        <fullName evidence="4">KDP operon transcriptional regulatory protein KdpE</fullName>
    </submittedName>
</protein>
<evidence type="ECO:0000259" key="3">
    <source>
        <dbReference type="PROSITE" id="PS50110"/>
    </source>
</evidence>
<feature type="modified residue" description="4-aspartylphosphate" evidence="2">
    <location>
        <position position="229"/>
    </location>
</feature>
<accession>A0ABX5XHT2</accession>
<feature type="domain" description="Response regulatory" evidence="3">
    <location>
        <begin position="5"/>
        <end position="121"/>
    </location>
</feature>
<feature type="modified residue" description="4-aspartylphosphate" evidence="2">
    <location>
        <position position="54"/>
    </location>
</feature>
<dbReference type="Proteomes" id="UP000318081">
    <property type="component" value="Chromosome"/>
</dbReference>
<keyword evidence="5" id="KW-1185">Reference proteome</keyword>
<evidence type="ECO:0000313" key="4">
    <source>
        <dbReference type="EMBL" id="QDV81543.1"/>
    </source>
</evidence>
<dbReference type="CDD" id="cd00156">
    <property type="entry name" value="REC"/>
    <property type="match status" value="1"/>
</dbReference>
<evidence type="ECO:0000256" key="2">
    <source>
        <dbReference type="PROSITE-ProRule" id="PRU00169"/>
    </source>
</evidence>
<evidence type="ECO:0000313" key="5">
    <source>
        <dbReference type="Proteomes" id="UP000318081"/>
    </source>
</evidence>
<dbReference type="EMBL" id="CP036432">
    <property type="protein sequence ID" value="QDV81543.1"/>
    <property type="molecule type" value="Genomic_DNA"/>
</dbReference>
<reference evidence="4 5" key="1">
    <citation type="submission" date="2019-02" db="EMBL/GenBank/DDBJ databases">
        <title>Deep-cultivation of Planctomycetes and their phenomic and genomic characterization uncovers novel biology.</title>
        <authorList>
            <person name="Wiegand S."/>
            <person name="Jogler M."/>
            <person name="Boedeker C."/>
            <person name="Pinto D."/>
            <person name="Vollmers J."/>
            <person name="Rivas-Marin E."/>
            <person name="Kohn T."/>
            <person name="Peeters S.H."/>
            <person name="Heuer A."/>
            <person name="Rast P."/>
            <person name="Oberbeckmann S."/>
            <person name="Bunk B."/>
            <person name="Jeske O."/>
            <person name="Meyerdierks A."/>
            <person name="Storesund J.E."/>
            <person name="Kallscheuer N."/>
            <person name="Luecker S."/>
            <person name="Lage O.M."/>
            <person name="Pohl T."/>
            <person name="Merkel B.J."/>
            <person name="Hornburger P."/>
            <person name="Mueller R.-W."/>
            <person name="Bruemmer F."/>
            <person name="Labrenz M."/>
            <person name="Spormann A.M."/>
            <person name="Op den Camp H."/>
            <person name="Overmann J."/>
            <person name="Amann R."/>
            <person name="Jetten M.S.M."/>
            <person name="Mascher T."/>
            <person name="Medema M.H."/>
            <person name="Devos D.P."/>
            <person name="Kaster A.-K."/>
            <person name="Ovreas L."/>
            <person name="Rohde M."/>
            <person name="Galperin M.Y."/>
            <person name="Jogler C."/>
        </authorList>
    </citation>
    <scope>NUCLEOTIDE SEQUENCE [LARGE SCALE GENOMIC DNA]</scope>
    <source>
        <strain evidence="4 5">TBK1r</strain>
    </source>
</reference>
<dbReference type="SMART" id="SM00448">
    <property type="entry name" value="REC"/>
    <property type="match status" value="2"/>
</dbReference>
<gene>
    <name evidence="4" type="primary">kdpE</name>
    <name evidence="4" type="ORF">TBK1r_04610</name>
</gene>
<sequence>MSQKQILIADDDQDLLELLSVRCKQLGLDVITSGDAMDALANADYYAPQIALLDVRMPGGNGVSVSEMMATDERLSQTSVIVMTGDPNEKIQQRCHEMRAHLVKKDQQIWTRLEPLLKSLLEEETEHHATPLVAFSDAQQTPEAEDNQSLLSMLEDWGWLDDDSQPTASDEEAVAGGTPWVLAIDDDPDFSIGLQKRLLSVGVQLVRAYRGMDGYRSAFQSRPEAILLDYQMPDGNGEYILRRLKESSATDSVPVIVVTGMRDASLKRRMLAGGASDFLTKPVSWGQLKRSLVQYTDLDLRTRIVPEAMACSAE</sequence>
<dbReference type="RefSeq" id="WP_419580885.1">
    <property type="nucleotide sequence ID" value="NZ_CP036432.1"/>
</dbReference>
<feature type="domain" description="Response regulatory" evidence="3">
    <location>
        <begin position="180"/>
        <end position="296"/>
    </location>
</feature>
<dbReference type="InterPro" id="IPR001789">
    <property type="entry name" value="Sig_transdc_resp-reg_receiver"/>
</dbReference>
<dbReference type="PROSITE" id="PS50110">
    <property type="entry name" value="RESPONSE_REGULATORY"/>
    <property type="match status" value="2"/>
</dbReference>
<dbReference type="SUPFAM" id="SSF52172">
    <property type="entry name" value="CheY-like"/>
    <property type="match status" value="2"/>
</dbReference>
<dbReference type="PANTHER" id="PTHR44591:SF3">
    <property type="entry name" value="RESPONSE REGULATORY DOMAIN-CONTAINING PROTEIN"/>
    <property type="match status" value="1"/>
</dbReference>
<proteinExistence type="predicted"/>
<dbReference type="InterPro" id="IPR050595">
    <property type="entry name" value="Bact_response_regulator"/>
</dbReference>
<dbReference type="PANTHER" id="PTHR44591">
    <property type="entry name" value="STRESS RESPONSE REGULATOR PROTEIN 1"/>
    <property type="match status" value="1"/>
</dbReference>